<dbReference type="AlphaFoldDB" id="A0A0P1BHD9"/>
<evidence type="ECO:0000313" key="1">
    <source>
        <dbReference type="EMBL" id="CEH15595.1"/>
    </source>
</evidence>
<name>A0A0P1BHD9_9BASI</name>
<keyword evidence="2" id="KW-1185">Reference proteome</keyword>
<evidence type="ECO:0000313" key="2">
    <source>
        <dbReference type="Proteomes" id="UP000054845"/>
    </source>
</evidence>
<reference evidence="1 2" key="1">
    <citation type="submission" date="2014-09" db="EMBL/GenBank/DDBJ databases">
        <authorList>
            <person name="Magalhaes I.L.F."/>
            <person name="Oliveira U."/>
            <person name="Santos F.R."/>
            <person name="Vidigal T.H.D.A."/>
            <person name="Brescovit A.D."/>
            <person name="Santos A.J."/>
        </authorList>
    </citation>
    <scope>NUCLEOTIDE SEQUENCE [LARGE SCALE GENOMIC DNA]</scope>
</reference>
<proteinExistence type="predicted"/>
<sequence>MPVLASARVPAGANEQYRTGPLRVEGPPAVHFHQRVGLARSVPWQSKLAEFLPQ</sequence>
<dbReference type="EMBL" id="CCYA01000267">
    <property type="protein sequence ID" value="CEH15595.1"/>
    <property type="molecule type" value="Genomic_DNA"/>
</dbReference>
<accession>A0A0P1BHD9</accession>
<organism evidence="1 2">
    <name type="scientific">Ceraceosorus bombacis</name>
    <dbReference type="NCBI Taxonomy" id="401625"/>
    <lineage>
        <taxon>Eukaryota</taxon>
        <taxon>Fungi</taxon>
        <taxon>Dikarya</taxon>
        <taxon>Basidiomycota</taxon>
        <taxon>Ustilaginomycotina</taxon>
        <taxon>Exobasidiomycetes</taxon>
        <taxon>Ceraceosorales</taxon>
        <taxon>Ceraceosoraceae</taxon>
        <taxon>Ceraceosorus</taxon>
    </lineage>
</organism>
<dbReference type="Proteomes" id="UP000054845">
    <property type="component" value="Unassembled WGS sequence"/>
</dbReference>
<protein>
    <submittedName>
        <fullName evidence="1">Uncharacterized protein</fullName>
    </submittedName>
</protein>